<dbReference type="RefSeq" id="WP_171778292.1">
    <property type="nucleotide sequence ID" value="NZ_CP045273.1"/>
</dbReference>
<name>A0A6M6E6U0_PRIMG</name>
<evidence type="ECO:0000313" key="2">
    <source>
        <dbReference type="Proteomes" id="UP000501076"/>
    </source>
</evidence>
<gene>
    <name evidence="1" type="ORF">FDZ14_29905</name>
</gene>
<proteinExistence type="predicted"/>
<evidence type="ECO:0000313" key="1">
    <source>
        <dbReference type="EMBL" id="QJX80308.1"/>
    </source>
</evidence>
<dbReference type="AlphaFoldDB" id="A0A6M6E6U0"/>
<organism evidence="1 2">
    <name type="scientific">Priestia megaterium</name>
    <name type="common">Bacillus megaterium</name>
    <dbReference type="NCBI Taxonomy" id="1404"/>
    <lineage>
        <taxon>Bacteria</taxon>
        <taxon>Bacillati</taxon>
        <taxon>Bacillota</taxon>
        <taxon>Bacilli</taxon>
        <taxon>Bacillales</taxon>
        <taxon>Bacillaceae</taxon>
        <taxon>Priestia</taxon>
    </lineage>
</organism>
<reference evidence="1 2" key="1">
    <citation type="submission" date="2019-10" db="EMBL/GenBank/DDBJ databases">
        <title>Complete genome sequences for adaption low water activity.</title>
        <authorList>
            <person name="Zhao L."/>
            <person name="Zhong J."/>
        </authorList>
    </citation>
    <scope>NUCLEOTIDE SEQUENCE [LARGE SCALE GENOMIC DNA]</scope>
    <source>
        <strain evidence="1 2">FDU301</strain>
        <plasmid evidence="2">pfdu301a</plasmid>
    </source>
</reference>
<dbReference type="EMBL" id="CP045273">
    <property type="protein sequence ID" value="QJX80308.1"/>
    <property type="molecule type" value="Genomic_DNA"/>
</dbReference>
<protein>
    <submittedName>
        <fullName evidence="1">Uncharacterized protein</fullName>
    </submittedName>
</protein>
<dbReference type="Proteomes" id="UP000501076">
    <property type="component" value="Plasmid pFDU301A"/>
</dbReference>
<geneLocation type="plasmid" evidence="2">
    <name>pfdu301a</name>
</geneLocation>
<sequence>MKKYTLKWANGNVSAFPLTKEQVINALNTWKDKREHWAHIEVQNITTKEIEVYFQDQLKCSISDLGI</sequence>
<accession>A0A6M6E6U0</accession>
<keyword evidence="1" id="KW-0614">Plasmid</keyword>